<evidence type="ECO:0008006" key="9">
    <source>
        <dbReference type="Google" id="ProtNLM"/>
    </source>
</evidence>
<evidence type="ECO:0000256" key="1">
    <source>
        <dbReference type="ARBA" id="ARBA00004141"/>
    </source>
</evidence>
<dbReference type="PANTHER" id="PTHR23501">
    <property type="entry name" value="MAJOR FACILITATOR SUPERFAMILY"/>
    <property type="match status" value="1"/>
</dbReference>
<comment type="caution">
    <text evidence="7">The sequence shown here is derived from an EMBL/GenBank/DDBJ whole genome shotgun (WGS) entry which is preliminary data.</text>
</comment>
<proteinExistence type="predicted"/>
<reference evidence="7 8" key="1">
    <citation type="submission" date="2024-01" db="EMBL/GenBank/DDBJ databases">
        <authorList>
            <person name="Allen C."/>
            <person name="Tagirdzhanova G."/>
        </authorList>
    </citation>
    <scope>NUCLEOTIDE SEQUENCE [LARGE SCALE GENOMIC DNA]</scope>
</reference>
<evidence type="ECO:0000256" key="6">
    <source>
        <dbReference type="SAM" id="Phobius"/>
    </source>
</evidence>
<feature type="transmembrane region" description="Helical" evidence="6">
    <location>
        <begin position="248"/>
        <end position="265"/>
    </location>
</feature>
<evidence type="ECO:0000313" key="8">
    <source>
        <dbReference type="Proteomes" id="UP001642405"/>
    </source>
</evidence>
<keyword evidence="4 6" id="KW-1133">Transmembrane helix</keyword>
<feature type="transmembrane region" description="Helical" evidence="6">
    <location>
        <begin position="132"/>
        <end position="150"/>
    </location>
</feature>
<evidence type="ECO:0000256" key="4">
    <source>
        <dbReference type="ARBA" id="ARBA00022989"/>
    </source>
</evidence>
<keyword evidence="8" id="KW-1185">Reference proteome</keyword>
<sequence>MAILGFASGMSQLGLISVPELLLNKYRHIGIVLSDGVLFPILVCAPIIGNYAIKDPTSRNWTYIYYGQFAAMVLTFISVFFLYVPPKRPRGVPWKQALKGLDYVGMVLVTGGVLLTLMGIVYTTYLPVKSALVLGPLISGIVLLIIFGVWENVSSVPYKLCPPDIFAHHWRRSFTTMIAMFYVAPGASISETLILTLPANLGLVGGAFLFAITGHHIKHWKLTLIISFTLAVLFGGLMAMVTPYNKKLMLAFIFLMQFTFGWAQYEAVMFVQFGVGQLNLGASGGLAGVARFGGGSLAVSVYMSVLTNSQAKKAMDIVVKAGMNNGLTQAAAKQLLAALSLGADAIAAVPDINPAAITAASTAFLVSYAYGLKMMALCSLGFGCFGIVLCFLCEDPEPKMTNQTNIFLENDINAEKNKFH</sequence>
<keyword evidence="5 6" id="KW-0472">Membrane</keyword>
<feature type="transmembrane region" description="Helical" evidence="6">
    <location>
        <begin position="29"/>
        <end position="51"/>
    </location>
</feature>
<organism evidence="7 8">
    <name type="scientific">Sporothrix curviconia</name>
    <dbReference type="NCBI Taxonomy" id="1260050"/>
    <lineage>
        <taxon>Eukaryota</taxon>
        <taxon>Fungi</taxon>
        <taxon>Dikarya</taxon>
        <taxon>Ascomycota</taxon>
        <taxon>Pezizomycotina</taxon>
        <taxon>Sordariomycetes</taxon>
        <taxon>Sordariomycetidae</taxon>
        <taxon>Ophiostomatales</taxon>
        <taxon>Ophiostomataceae</taxon>
        <taxon>Sporothrix</taxon>
    </lineage>
</organism>
<keyword evidence="2" id="KW-0813">Transport</keyword>
<dbReference type="Pfam" id="PF06609">
    <property type="entry name" value="TRI12"/>
    <property type="match status" value="2"/>
</dbReference>
<gene>
    <name evidence="7" type="ORF">SCUCBS95973_008694</name>
</gene>
<feature type="transmembrane region" description="Helical" evidence="6">
    <location>
        <begin position="194"/>
        <end position="214"/>
    </location>
</feature>
<keyword evidence="3 6" id="KW-0812">Transmembrane</keyword>
<evidence type="ECO:0000256" key="5">
    <source>
        <dbReference type="ARBA" id="ARBA00023136"/>
    </source>
</evidence>
<dbReference type="InterPro" id="IPR010573">
    <property type="entry name" value="MFS_Str1/Tri12-like"/>
</dbReference>
<name>A0ABP0CNR0_9PEZI</name>
<dbReference type="EMBL" id="CAWUHB010000077">
    <property type="protein sequence ID" value="CAK7233728.1"/>
    <property type="molecule type" value="Genomic_DNA"/>
</dbReference>
<feature type="transmembrane region" description="Helical" evidence="6">
    <location>
        <begin position="220"/>
        <end position="241"/>
    </location>
</feature>
<feature type="transmembrane region" description="Helical" evidence="6">
    <location>
        <begin position="374"/>
        <end position="393"/>
    </location>
</feature>
<comment type="subcellular location">
    <subcellularLocation>
        <location evidence="1">Membrane</location>
        <topology evidence="1">Multi-pass membrane protein</topology>
    </subcellularLocation>
</comment>
<dbReference type="PANTHER" id="PTHR23501:SF195">
    <property type="entry name" value="PEP5"/>
    <property type="match status" value="1"/>
</dbReference>
<evidence type="ECO:0000313" key="7">
    <source>
        <dbReference type="EMBL" id="CAK7233728.1"/>
    </source>
</evidence>
<protein>
    <recommendedName>
        <fullName evidence="9">Major facilitator superfamily (MFS) profile domain-containing protein</fullName>
    </recommendedName>
</protein>
<dbReference type="Proteomes" id="UP001642405">
    <property type="component" value="Unassembled WGS sequence"/>
</dbReference>
<evidence type="ECO:0000256" key="3">
    <source>
        <dbReference type="ARBA" id="ARBA00022692"/>
    </source>
</evidence>
<feature type="transmembrane region" description="Helical" evidence="6">
    <location>
        <begin position="103"/>
        <end position="125"/>
    </location>
</feature>
<accession>A0ABP0CNR0</accession>
<feature type="transmembrane region" description="Helical" evidence="6">
    <location>
        <begin position="63"/>
        <end position="83"/>
    </location>
</feature>
<evidence type="ECO:0000256" key="2">
    <source>
        <dbReference type="ARBA" id="ARBA00022448"/>
    </source>
</evidence>